<dbReference type="KEGG" id="kaf:KAFR_0H03575"/>
<keyword evidence="1" id="KW-0732">Signal</keyword>
<dbReference type="HOGENOM" id="CLU_1578755_0_0_1"/>
<dbReference type="GeneID" id="13887763"/>
<dbReference type="InParanoid" id="H2AYJ0"/>
<accession>H2AYJ0</accession>
<evidence type="ECO:0000313" key="2">
    <source>
        <dbReference type="EMBL" id="CCF59767.1"/>
    </source>
</evidence>
<evidence type="ECO:0000256" key="1">
    <source>
        <dbReference type="SAM" id="SignalP"/>
    </source>
</evidence>
<sequence length="169" mass="19027">MARLTFLFSVIITLVNFCSALDWPFPTMTEVNGTYWQAFNYLSCLNASHFPGDTLVGYDDAGVLVVALNSSLVNTTMADQIMTTCYIALRTNVRNALEFYDTEAPELEDATTLSAVLAQAEYLLRTEPLAPSRSRRNCSSISSNTTLTRRTEEYYEMFLHEYSDCCAFL</sequence>
<organism evidence="2 3">
    <name type="scientific">Kazachstania africana (strain ATCC 22294 / BCRC 22015 / CBS 2517 / CECT 1963 / NBRC 1671 / NRRL Y-8276)</name>
    <name type="common">Yeast</name>
    <name type="synonym">Kluyveromyces africanus</name>
    <dbReference type="NCBI Taxonomy" id="1071382"/>
    <lineage>
        <taxon>Eukaryota</taxon>
        <taxon>Fungi</taxon>
        <taxon>Dikarya</taxon>
        <taxon>Ascomycota</taxon>
        <taxon>Saccharomycotina</taxon>
        <taxon>Saccharomycetes</taxon>
        <taxon>Saccharomycetales</taxon>
        <taxon>Saccharomycetaceae</taxon>
        <taxon>Kazachstania</taxon>
    </lineage>
</organism>
<name>H2AYJ0_KAZAF</name>
<dbReference type="Proteomes" id="UP000005220">
    <property type="component" value="Chromosome 8"/>
</dbReference>
<protein>
    <submittedName>
        <fullName evidence="2">Uncharacterized protein</fullName>
    </submittedName>
</protein>
<feature type="chain" id="PRO_5003559066" evidence="1">
    <location>
        <begin position="21"/>
        <end position="169"/>
    </location>
</feature>
<reference evidence="2 3" key="1">
    <citation type="journal article" date="2011" name="Proc. Natl. Acad. Sci. U.S.A.">
        <title>Evolutionary erosion of yeast sex chromosomes by mating-type switching accidents.</title>
        <authorList>
            <person name="Gordon J.L."/>
            <person name="Armisen D."/>
            <person name="Proux-Wera E."/>
            <person name="Oheigeartaigh S.S."/>
            <person name="Byrne K.P."/>
            <person name="Wolfe K.H."/>
        </authorList>
    </citation>
    <scope>NUCLEOTIDE SEQUENCE [LARGE SCALE GENOMIC DNA]</scope>
    <source>
        <strain evidence="3">ATCC 22294 / BCRC 22015 / CBS 2517 / CECT 1963 / NBRC 1671 / NRRL Y-8276</strain>
    </source>
</reference>
<dbReference type="eggNOG" id="ENOG502SZCA">
    <property type="taxonomic scope" value="Eukaryota"/>
</dbReference>
<proteinExistence type="predicted"/>
<dbReference type="EMBL" id="HE650828">
    <property type="protein sequence ID" value="CCF59767.1"/>
    <property type="molecule type" value="Genomic_DNA"/>
</dbReference>
<gene>
    <name evidence="2" type="primary">KAFR0H03575</name>
    <name evidence="2" type="ORF">KAFR_0H03575</name>
</gene>
<evidence type="ECO:0000313" key="3">
    <source>
        <dbReference type="Proteomes" id="UP000005220"/>
    </source>
</evidence>
<keyword evidence="3" id="KW-1185">Reference proteome</keyword>
<feature type="signal peptide" evidence="1">
    <location>
        <begin position="1"/>
        <end position="20"/>
    </location>
</feature>
<dbReference type="AlphaFoldDB" id="H2AYJ0"/>
<dbReference type="RefSeq" id="XP_003958902.1">
    <property type="nucleotide sequence ID" value="XM_003958853.1"/>
</dbReference>